<evidence type="ECO:0000313" key="2">
    <source>
        <dbReference type="EMBL" id="MBK1669209.1"/>
    </source>
</evidence>
<protein>
    <recommendedName>
        <fullName evidence="4">YgiT-type zinc finger domain-containing protein</fullName>
    </recommendedName>
</protein>
<evidence type="ECO:0008006" key="4">
    <source>
        <dbReference type="Google" id="ProtNLM"/>
    </source>
</evidence>
<sequence>MSFQTCPKCHGEEIGDRVVHHIRGVSGKSIRVDQPVRTCAHCGHDIADDFDVQANAEAVYRELMGMVSPVHLVCYRLSQGVDISDVAEVCRLSEERLHAFESGAILTAAEDREVRKAMWRLEAQRRRRRRKSEDDGDPDVERDGGGHGCNGPV</sequence>
<evidence type="ECO:0000256" key="1">
    <source>
        <dbReference type="SAM" id="MobiDB-lite"/>
    </source>
</evidence>
<dbReference type="RefSeq" id="WP_200341536.1">
    <property type="nucleotide sequence ID" value="NZ_NRRL01000041.1"/>
</dbReference>
<reference evidence="2 3" key="1">
    <citation type="journal article" date="2020" name="Microorganisms">
        <title>Osmotic Adaptation and Compatible Solute Biosynthesis of Phototrophic Bacteria as Revealed from Genome Analyses.</title>
        <authorList>
            <person name="Imhoff J.F."/>
            <person name="Rahn T."/>
            <person name="Kunzel S."/>
            <person name="Keller A."/>
            <person name="Neulinger S.C."/>
        </authorList>
    </citation>
    <scope>NUCLEOTIDE SEQUENCE [LARGE SCALE GENOMIC DNA]</scope>
    <source>
        <strain evidence="2 3">DSM 9895</strain>
    </source>
</reference>
<gene>
    <name evidence="2" type="ORF">CKO28_14320</name>
</gene>
<evidence type="ECO:0000313" key="3">
    <source>
        <dbReference type="Proteomes" id="UP001296873"/>
    </source>
</evidence>
<comment type="caution">
    <text evidence="2">The sequence shown here is derived from an EMBL/GenBank/DDBJ whole genome shotgun (WGS) entry which is preliminary data.</text>
</comment>
<name>A0ABS1DG44_9PROT</name>
<feature type="region of interest" description="Disordered" evidence="1">
    <location>
        <begin position="124"/>
        <end position="153"/>
    </location>
</feature>
<organism evidence="2 3">
    <name type="scientific">Rhodovibrio sodomensis</name>
    <dbReference type="NCBI Taxonomy" id="1088"/>
    <lineage>
        <taxon>Bacteria</taxon>
        <taxon>Pseudomonadati</taxon>
        <taxon>Pseudomonadota</taxon>
        <taxon>Alphaproteobacteria</taxon>
        <taxon>Rhodospirillales</taxon>
        <taxon>Rhodovibrionaceae</taxon>
        <taxon>Rhodovibrio</taxon>
    </lineage>
</organism>
<dbReference type="EMBL" id="NRRL01000041">
    <property type="protein sequence ID" value="MBK1669209.1"/>
    <property type="molecule type" value="Genomic_DNA"/>
</dbReference>
<keyword evidence="3" id="KW-1185">Reference proteome</keyword>
<accession>A0ABS1DG44</accession>
<dbReference type="Proteomes" id="UP001296873">
    <property type="component" value="Unassembled WGS sequence"/>
</dbReference>
<proteinExistence type="predicted"/>